<dbReference type="GeneID" id="34518653"/>
<keyword evidence="4" id="KW-0456">Lyase</keyword>
<dbReference type="FunFam" id="3.40.640.10:FF:000030">
    <property type="entry name" value="Low-specificity L-threonine aldolase"/>
    <property type="match status" value="1"/>
</dbReference>
<dbReference type="Proteomes" id="UP000019384">
    <property type="component" value="Unassembled WGS sequence"/>
</dbReference>
<dbReference type="CDD" id="cd06502">
    <property type="entry name" value="TA_like"/>
    <property type="match status" value="1"/>
</dbReference>
<comment type="similarity">
    <text evidence="2">Belongs to the threonine aldolase family.</text>
</comment>
<feature type="modified residue" description="N6-(pyridoxal phosphate)lysine" evidence="9">
    <location>
        <position position="200"/>
    </location>
</feature>
<evidence type="ECO:0000313" key="12">
    <source>
        <dbReference type="Proteomes" id="UP000019384"/>
    </source>
</evidence>
<dbReference type="AlphaFoldDB" id="W6MHM3"/>
<dbReference type="EC" id="4.1.2.48" evidence="8"/>
<protein>
    <recommendedName>
        <fullName evidence="8">low-specificity L-threonine aldolase</fullName>
        <ecNumber evidence="8">4.1.2.48</ecNumber>
    </recommendedName>
</protein>
<comment type="cofactor">
    <cofactor evidence="1">
        <name>pyridoxal 5'-phosphate</name>
        <dbReference type="ChEBI" id="CHEBI:597326"/>
    </cofactor>
</comment>
<dbReference type="RefSeq" id="XP_022457265.1">
    <property type="nucleotide sequence ID" value="XM_022605836.1"/>
</dbReference>
<dbReference type="InterPro" id="IPR001597">
    <property type="entry name" value="ArAA_b-elim_lyase/Thr_aldolase"/>
</dbReference>
<dbReference type="HOGENOM" id="CLU_029381_1_1_1"/>
<evidence type="ECO:0000256" key="7">
    <source>
        <dbReference type="ARBA" id="ARBA00060555"/>
    </source>
</evidence>
<dbReference type="GO" id="GO:0005829">
    <property type="term" value="C:cytosol"/>
    <property type="evidence" value="ECO:0007669"/>
    <property type="project" value="TreeGrafter"/>
</dbReference>
<dbReference type="GO" id="GO:0006567">
    <property type="term" value="P:L-threonine catabolic process"/>
    <property type="evidence" value="ECO:0007669"/>
    <property type="project" value="TreeGrafter"/>
</dbReference>
<evidence type="ECO:0000256" key="5">
    <source>
        <dbReference type="ARBA" id="ARBA00050410"/>
    </source>
</evidence>
<keyword evidence="3" id="KW-0663">Pyridoxal phosphate</keyword>
<dbReference type="GO" id="GO:0006545">
    <property type="term" value="P:glycine biosynthetic process"/>
    <property type="evidence" value="ECO:0007669"/>
    <property type="project" value="TreeGrafter"/>
</dbReference>
<dbReference type="SUPFAM" id="SSF53383">
    <property type="entry name" value="PLP-dependent transferases"/>
    <property type="match status" value="1"/>
</dbReference>
<dbReference type="InterPro" id="IPR015424">
    <property type="entry name" value="PyrdxlP-dep_Trfase"/>
</dbReference>
<reference evidence="11" key="1">
    <citation type="submission" date="2013-12" db="EMBL/GenBank/DDBJ databases">
        <authorList>
            <person name="Genoscope - CEA"/>
        </authorList>
    </citation>
    <scope>NUCLEOTIDE SEQUENCE</scope>
    <source>
        <strain evidence="11">CBS 1993</strain>
    </source>
</reference>
<name>W6MHM3_9ASCO</name>
<dbReference type="OrthoDB" id="10261951at2759"/>
<dbReference type="Pfam" id="PF01212">
    <property type="entry name" value="Beta_elim_lyase"/>
    <property type="match status" value="1"/>
</dbReference>
<dbReference type="EMBL" id="HG793125">
    <property type="protein sequence ID" value="CDK25253.1"/>
    <property type="molecule type" value="Genomic_DNA"/>
</dbReference>
<evidence type="ECO:0000256" key="8">
    <source>
        <dbReference type="ARBA" id="ARBA00066573"/>
    </source>
</evidence>
<comment type="catalytic activity">
    <reaction evidence="5">
        <text>L-threonine = acetaldehyde + glycine</text>
        <dbReference type="Rhea" id="RHEA:19625"/>
        <dbReference type="ChEBI" id="CHEBI:15343"/>
        <dbReference type="ChEBI" id="CHEBI:57305"/>
        <dbReference type="ChEBI" id="CHEBI:57926"/>
        <dbReference type="EC" id="4.1.2.48"/>
    </reaction>
</comment>
<evidence type="ECO:0000256" key="2">
    <source>
        <dbReference type="ARBA" id="ARBA00006966"/>
    </source>
</evidence>
<dbReference type="InterPro" id="IPR023603">
    <property type="entry name" value="Low_specificity_L-TA-like"/>
</dbReference>
<evidence type="ECO:0000256" key="6">
    <source>
        <dbReference type="ARBA" id="ARBA00050939"/>
    </source>
</evidence>
<dbReference type="GO" id="GO:0008732">
    <property type="term" value="F:L-allo-threonine aldolase activity"/>
    <property type="evidence" value="ECO:0007669"/>
    <property type="project" value="TreeGrafter"/>
</dbReference>
<evidence type="ECO:0000256" key="1">
    <source>
        <dbReference type="ARBA" id="ARBA00001933"/>
    </source>
</evidence>
<feature type="domain" description="Aromatic amino acid beta-eliminating lyase/threonine aldolase" evidence="10">
    <location>
        <begin position="7"/>
        <end position="286"/>
    </location>
</feature>
<dbReference type="Gene3D" id="3.40.640.10">
    <property type="entry name" value="Type I PLP-dependent aspartate aminotransferase-like (Major domain)"/>
    <property type="match status" value="1"/>
</dbReference>
<comment type="catalytic activity">
    <reaction evidence="6">
        <text>L-allo-threonine = acetaldehyde + glycine</text>
        <dbReference type="Rhea" id="RHEA:26209"/>
        <dbReference type="ChEBI" id="CHEBI:15343"/>
        <dbReference type="ChEBI" id="CHEBI:57305"/>
        <dbReference type="ChEBI" id="CHEBI:58585"/>
        <dbReference type="EC" id="4.1.2.48"/>
    </reaction>
</comment>
<dbReference type="PANTHER" id="PTHR48097:SF9">
    <property type="entry name" value="L-THREONINE ALDOLASE"/>
    <property type="match status" value="1"/>
</dbReference>
<reference evidence="11" key="2">
    <citation type="submission" date="2014-02" db="EMBL/GenBank/DDBJ databases">
        <title>Complete DNA sequence of /Kuraishia capsulata/ illustrates novel genomic features among budding yeasts (/Saccharomycotina/).</title>
        <authorList>
            <person name="Morales L."/>
            <person name="Noel B."/>
            <person name="Porcel B."/>
            <person name="Marcet-Houben M."/>
            <person name="Hullo M-F."/>
            <person name="Sacerdot C."/>
            <person name="Tekaia F."/>
            <person name="Leh-Louis V."/>
            <person name="Despons L."/>
            <person name="Khanna V."/>
            <person name="Aury J-M."/>
            <person name="Barbe V."/>
            <person name="Couloux A."/>
            <person name="Labadie K."/>
            <person name="Pelletier E."/>
            <person name="Souciet J-L."/>
            <person name="Boekhout T."/>
            <person name="Gabaldon T."/>
            <person name="Wincker P."/>
            <person name="Dujon B."/>
        </authorList>
    </citation>
    <scope>NUCLEOTIDE SEQUENCE</scope>
    <source>
        <strain evidence="11">CBS 1993</strain>
    </source>
</reference>
<organism evidence="11 12">
    <name type="scientific">Kuraishia capsulata CBS 1993</name>
    <dbReference type="NCBI Taxonomy" id="1382522"/>
    <lineage>
        <taxon>Eukaryota</taxon>
        <taxon>Fungi</taxon>
        <taxon>Dikarya</taxon>
        <taxon>Ascomycota</taxon>
        <taxon>Saccharomycotina</taxon>
        <taxon>Pichiomycetes</taxon>
        <taxon>Pichiales</taxon>
        <taxon>Pichiaceae</taxon>
        <taxon>Kuraishia</taxon>
    </lineage>
</organism>
<evidence type="ECO:0000256" key="4">
    <source>
        <dbReference type="ARBA" id="ARBA00023239"/>
    </source>
</evidence>
<proteinExistence type="inferred from homology"/>
<evidence type="ECO:0000313" key="11">
    <source>
        <dbReference type="EMBL" id="CDK25253.1"/>
    </source>
</evidence>
<dbReference type="InterPro" id="IPR015421">
    <property type="entry name" value="PyrdxlP-dep_Trfase_major"/>
</dbReference>
<accession>W6MHM3</accession>
<dbReference type="STRING" id="1382522.W6MHM3"/>
<gene>
    <name evidence="11" type="ORF">KUCA_T00001220001</name>
</gene>
<evidence type="ECO:0000256" key="9">
    <source>
        <dbReference type="PIRSR" id="PIRSR017617-1"/>
    </source>
</evidence>
<evidence type="ECO:0000259" key="10">
    <source>
        <dbReference type="Pfam" id="PF01212"/>
    </source>
</evidence>
<comment type="pathway">
    <text evidence="7">Amino-acid degradation; L-threonine degradation via aldolase pathway; acetaldehyde and glycine from L-threonine: step 1/1.</text>
</comment>
<dbReference type="PANTHER" id="PTHR48097">
    <property type="entry name" value="L-THREONINE ALDOLASE-RELATED"/>
    <property type="match status" value="1"/>
</dbReference>
<keyword evidence="12" id="KW-1185">Reference proteome</keyword>
<dbReference type="PIRSF" id="PIRSF017617">
    <property type="entry name" value="Thr_aldolase"/>
    <property type="match status" value="1"/>
</dbReference>
<dbReference type="NCBIfam" id="NF041359">
    <property type="entry name" value="GntG_guanitoxin"/>
    <property type="match status" value="1"/>
</dbReference>
<evidence type="ECO:0000256" key="3">
    <source>
        <dbReference type="ARBA" id="ARBA00022898"/>
    </source>
</evidence>
<sequence length="357" mass="38915">MLTLPLGDTLTVPTKSMIESVTLASVGDSVYNEDSDTLALEQKVAELTGHEAGLFCVSGTLSNQIGLRTQLLQPPHTVLCDYRAHVYVHEAGGLATLSQAMVSPVKPSNGLYLTLEDVVENFIEDGDIHRAPTKVVSLENTIHGIIHPIEEIKRISEWCKSNGIKLHLDGARIWNASVATGLSIKDIAKYFDSVSLCLSKGLAAPIGSVLVGPKAFIQKANHFKKQNGGGIRQSGFLARMASIAIDENLPKLQYSHDLAKDFADYAVSLGIKLECPTDTNFVFFDPKANSIDPNLVAKLSEKYEIKAYGFRFAFSFQNSKESVERLKLLTKELLELSEKAPAGAPISNMTYYSGVQK</sequence>